<dbReference type="OrthoDB" id="1822491at2"/>
<dbReference type="InterPro" id="IPR044068">
    <property type="entry name" value="CB"/>
</dbReference>
<feature type="region of interest" description="Disordered" evidence="5">
    <location>
        <begin position="435"/>
        <end position="454"/>
    </location>
</feature>
<dbReference type="PANTHER" id="PTHR30349:SF64">
    <property type="entry name" value="PROPHAGE INTEGRASE INTD-RELATED"/>
    <property type="match status" value="1"/>
</dbReference>
<evidence type="ECO:0000259" key="7">
    <source>
        <dbReference type="PROSITE" id="PS51900"/>
    </source>
</evidence>
<keyword evidence="9" id="KW-1185">Reference proteome</keyword>
<dbReference type="STRING" id="1678637.AC230_09295"/>
<feature type="compositionally biased region" description="Basic and acidic residues" evidence="5">
    <location>
        <begin position="45"/>
        <end position="61"/>
    </location>
</feature>
<dbReference type="CDD" id="cd01189">
    <property type="entry name" value="INT_ICEBs1_C_like"/>
    <property type="match status" value="1"/>
</dbReference>
<dbReference type="EMBL" id="LFXA01000004">
    <property type="protein sequence ID" value="KNB52826.1"/>
    <property type="molecule type" value="Genomic_DNA"/>
</dbReference>
<evidence type="ECO:0000259" key="6">
    <source>
        <dbReference type="PROSITE" id="PS51898"/>
    </source>
</evidence>
<evidence type="ECO:0000256" key="3">
    <source>
        <dbReference type="ARBA" id="ARBA00023172"/>
    </source>
</evidence>
<dbReference type="Gene3D" id="1.10.150.130">
    <property type="match status" value="1"/>
</dbReference>
<dbReference type="InterPro" id="IPR053876">
    <property type="entry name" value="Phage_int_M"/>
</dbReference>
<dbReference type="GO" id="GO:0006310">
    <property type="term" value="P:DNA recombination"/>
    <property type="evidence" value="ECO:0007669"/>
    <property type="project" value="UniProtKB-KW"/>
</dbReference>
<dbReference type="InterPro" id="IPR013762">
    <property type="entry name" value="Integrase-like_cat_sf"/>
</dbReference>
<reference evidence="9" key="1">
    <citation type="submission" date="2015-07" db="EMBL/GenBank/DDBJ databases">
        <title>Draft genome sequence of Streptomyces sp. CMAA 1322, a bacterium isolated from Caatinga biome, from dry forest semiarid of Brazil.</title>
        <authorList>
            <person name="Santos S.N."/>
            <person name="Gacesa R."/>
            <person name="Taketani R.G."/>
            <person name="Long P.F."/>
            <person name="Melo I.S."/>
        </authorList>
    </citation>
    <scope>NUCLEOTIDE SEQUENCE [LARGE SCALE GENOMIC DNA]</scope>
    <source>
        <strain evidence="9">CMAA 1322</strain>
    </source>
</reference>
<dbReference type="PATRIC" id="fig|1678637.3.peg.2009"/>
<name>A0A0K9XIF1_9ACTN</name>
<dbReference type="Gene3D" id="1.10.443.10">
    <property type="entry name" value="Intergrase catalytic core"/>
    <property type="match status" value="1"/>
</dbReference>
<dbReference type="AlphaFoldDB" id="A0A0K9XIF1"/>
<evidence type="ECO:0000313" key="9">
    <source>
        <dbReference type="Proteomes" id="UP000037288"/>
    </source>
</evidence>
<evidence type="ECO:0000313" key="8">
    <source>
        <dbReference type="EMBL" id="KNB52826.1"/>
    </source>
</evidence>
<evidence type="ECO:0000256" key="1">
    <source>
        <dbReference type="ARBA" id="ARBA00008857"/>
    </source>
</evidence>
<dbReference type="PROSITE" id="PS51898">
    <property type="entry name" value="TYR_RECOMBINASE"/>
    <property type="match status" value="1"/>
</dbReference>
<evidence type="ECO:0000256" key="2">
    <source>
        <dbReference type="ARBA" id="ARBA00023125"/>
    </source>
</evidence>
<dbReference type="Pfam" id="PF22022">
    <property type="entry name" value="Phage_int_M"/>
    <property type="match status" value="1"/>
</dbReference>
<dbReference type="InterPro" id="IPR002104">
    <property type="entry name" value="Integrase_catalytic"/>
</dbReference>
<proteinExistence type="inferred from homology"/>
<dbReference type="InterPro" id="IPR011010">
    <property type="entry name" value="DNA_brk_join_enz"/>
</dbReference>
<feature type="domain" description="Tyr recombinase" evidence="6">
    <location>
        <begin position="188"/>
        <end position="422"/>
    </location>
</feature>
<feature type="region of interest" description="Disordered" evidence="5">
    <location>
        <begin position="1"/>
        <end position="61"/>
    </location>
</feature>
<keyword evidence="2 4" id="KW-0238">DNA-binding</keyword>
<sequence>MAEVYDRWHKSRPGKDDKPCSEHTSKTRKLAPSGEHGKGKRWQVRWRDASGKQRKENFDKRAAAETRAATVKADLDRGLYVDPAAGKESFRAVAERWRVSAVHRTSTATRVERALRRHIYPTFGDRAMSSIRSSEIRAWVKDRAAVLSHNSLRTTYAYLVTVFRTALHDGILRVNPCEGVKLPEARRREIVPLHPDAVRALVEAAPARYRALILFAAASGLRQGEVFGLEVEHVDFLRRTVRVEQQLVGPDDGEPFIGEPKTHESYRTVPLAKSAVDALAAHLKAHPAPLVDVEDRTDPRNPKRRKARLIFPNERREAVRRSAWARTWARIVERANKDLDERYAAAHAEWVRVGRPEGAEPERVQVFEGASMHDLRHFYASLLIRHREDVKTVQKRLGHSKPSITLDTYTHLWPNQEDTTRDAVEAVLGTGVPQKCPETPIGGASAQARAVSQR</sequence>
<feature type="domain" description="Core-binding (CB)" evidence="7">
    <location>
        <begin position="88"/>
        <end position="167"/>
    </location>
</feature>
<dbReference type="SUPFAM" id="SSF56349">
    <property type="entry name" value="DNA breaking-rejoining enzymes"/>
    <property type="match status" value="1"/>
</dbReference>
<comment type="similarity">
    <text evidence="1">Belongs to the 'phage' integrase family.</text>
</comment>
<dbReference type="InterPro" id="IPR010998">
    <property type="entry name" value="Integrase_recombinase_N"/>
</dbReference>
<organism evidence="8 9">
    <name type="scientific">Streptomyces caatingaensis</name>
    <dbReference type="NCBI Taxonomy" id="1678637"/>
    <lineage>
        <taxon>Bacteria</taxon>
        <taxon>Bacillati</taxon>
        <taxon>Actinomycetota</taxon>
        <taxon>Actinomycetes</taxon>
        <taxon>Kitasatosporales</taxon>
        <taxon>Streptomycetaceae</taxon>
        <taxon>Streptomyces</taxon>
    </lineage>
</organism>
<dbReference type="GO" id="GO:0003677">
    <property type="term" value="F:DNA binding"/>
    <property type="evidence" value="ECO:0007669"/>
    <property type="project" value="UniProtKB-UniRule"/>
</dbReference>
<evidence type="ECO:0000256" key="5">
    <source>
        <dbReference type="SAM" id="MobiDB-lite"/>
    </source>
</evidence>
<evidence type="ECO:0000256" key="4">
    <source>
        <dbReference type="PROSITE-ProRule" id="PRU01248"/>
    </source>
</evidence>
<evidence type="ECO:0008006" key="10">
    <source>
        <dbReference type="Google" id="ProtNLM"/>
    </source>
</evidence>
<keyword evidence="3" id="KW-0233">DNA recombination</keyword>
<comment type="caution">
    <text evidence="8">The sequence shown here is derived from an EMBL/GenBank/DDBJ whole genome shotgun (WGS) entry which is preliminary data.</text>
</comment>
<dbReference type="PROSITE" id="PS51900">
    <property type="entry name" value="CB"/>
    <property type="match status" value="1"/>
</dbReference>
<dbReference type="Pfam" id="PF00589">
    <property type="entry name" value="Phage_integrase"/>
    <property type="match status" value="1"/>
</dbReference>
<protein>
    <recommendedName>
        <fullName evidence="10">Integrase</fullName>
    </recommendedName>
</protein>
<accession>A0A0K9XIF1</accession>
<dbReference type="InterPro" id="IPR050090">
    <property type="entry name" value="Tyrosine_recombinase_XerCD"/>
</dbReference>
<dbReference type="RefSeq" id="WP_049715586.1">
    <property type="nucleotide sequence ID" value="NZ_LFXA01000004.1"/>
</dbReference>
<feature type="compositionally biased region" description="Basic and acidic residues" evidence="5">
    <location>
        <begin position="1"/>
        <end position="25"/>
    </location>
</feature>
<dbReference type="GO" id="GO:0015074">
    <property type="term" value="P:DNA integration"/>
    <property type="evidence" value="ECO:0007669"/>
    <property type="project" value="InterPro"/>
</dbReference>
<dbReference type="Proteomes" id="UP000037288">
    <property type="component" value="Unassembled WGS sequence"/>
</dbReference>
<dbReference type="PANTHER" id="PTHR30349">
    <property type="entry name" value="PHAGE INTEGRASE-RELATED"/>
    <property type="match status" value="1"/>
</dbReference>
<gene>
    <name evidence="8" type="ORF">AC230_09295</name>
</gene>